<proteinExistence type="predicted"/>
<protein>
    <recommendedName>
        <fullName evidence="1">DUF2268 domain-containing protein</fullName>
    </recommendedName>
</protein>
<name>A0A917JZI9_9PSEU</name>
<feature type="domain" description="DUF2268" evidence="1">
    <location>
        <begin position="99"/>
        <end position="215"/>
    </location>
</feature>
<dbReference type="Proteomes" id="UP000597989">
    <property type="component" value="Unassembled WGS sequence"/>
</dbReference>
<evidence type="ECO:0000259" key="1">
    <source>
        <dbReference type="Pfam" id="PF10026"/>
    </source>
</evidence>
<accession>A0A917JZI9</accession>
<evidence type="ECO:0000313" key="2">
    <source>
        <dbReference type="EMBL" id="GGI94039.1"/>
    </source>
</evidence>
<comment type="caution">
    <text evidence="2">The sequence shown here is derived from an EMBL/GenBank/DDBJ whole genome shotgun (WGS) entry which is preliminary data.</text>
</comment>
<dbReference type="Pfam" id="PF10026">
    <property type="entry name" value="DUF2268"/>
    <property type="match status" value="1"/>
</dbReference>
<dbReference type="AlphaFoldDB" id="A0A917JZI9"/>
<dbReference type="InterPro" id="IPR018728">
    <property type="entry name" value="DUF2268"/>
</dbReference>
<gene>
    <name evidence="2" type="primary">yjfC</name>
    <name evidence="2" type="ORF">GCM10011581_33960</name>
</gene>
<evidence type="ECO:0000313" key="3">
    <source>
        <dbReference type="Proteomes" id="UP000597989"/>
    </source>
</evidence>
<sequence length="225" mass="24369">MHDTASTMAALLDLPVAKRPDALREMLAPLDRVMSAVGGGDVVAMHQQGAGFRLDRDDPRYPAALREMREAGVWSRVRDCLAAGWDRLRSAAPGIRHADELHVLVVLGDPDDEHLTVRSRGYFGLGGFPGVVLLVMWPTATSLAKIGYAAAHELHHNVRYANVTWNPVTVTVGEQVVAEGLAEAFVRELFGEQALGHWATELRGPELQAAYEKVVAGIDVTGCTT</sequence>
<organism evidence="2 3">
    <name type="scientific">Saccharopolyspora thermophila</name>
    <dbReference type="NCBI Taxonomy" id="89367"/>
    <lineage>
        <taxon>Bacteria</taxon>
        <taxon>Bacillati</taxon>
        <taxon>Actinomycetota</taxon>
        <taxon>Actinomycetes</taxon>
        <taxon>Pseudonocardiales</taxon>
        <taxon>Pseudonocardiaceae</taxon>
        <taxon>Saccharopolyspora</taxon>
    </lineage>
</organism>
<dbReference type="EMBL" id="BMMT01000012">
    <property type="protein sequence ID" value="GGI94039.1"/>
    <property type="molecule type" value="Genomic_DNA"/>
</dbReference>
<reference evidence="2 3" key="1">
    <citation type="journal article" date="2014" name="Int. J. Syst. Evol. Microbiol.">
        <title>Complete genome sequence of Corynebacterium casei LMG S-19264T (=DSM 44701T), isolated from a smear-ripened cheese.</title>
        <authorList>
            <consortium name="US DOE Joint Genome Institute (JGI-PGF)"/>
            <person name="Walter F."/>
            <person name="Albersmeier A."/>
            <person name="Kalinowski J."/>
            <person name="Ruckert C."/>
        </authorList>
    </citation>
    <scope>NUCLEOTIDE SEQUENCE [LARGE SCALE GENOMIC DNA]</scope>
    <source>
        <strain evidence="2 3">CGMCC 4.7206</strain>
    </source>
</reference>